<feature type="transmembrane region" description="Helical" evidence="1">
    <location>
        <begin position="231"/>
        <end position="247"/>
    </location>
</feature>
<accession>A0A0A1TV73</accession>
<organism evidence="2 3">
    <name type="scientific">Entamoeba invadens IP1</name>
    <dbReference type="NCBI Taxonomy" id="370355"/>
    <lineage>
        <taxon>Eukaryota</taxon>
        <taxon>Amoebozoa</taxon>
        <taxon>Evosea</taxon>
        <taxon>Archamoebae</taxon>
        <taxon>Mastigamoebida</taxon>
        <taxon>Entamoebidae</taxon>
        <taxon>Entamoeba</taxon>
    </lineage>
</organism>
<keyword evidence="3" id="KW-1185">Reference proteome</keyword>
<gene>
    <name evidence="2" type="ORF">EIN_064520</name>
</gene>
<feature type="transmembrane region" description="Helical" evidence="1">
    <location>
        <begin position="6"/>
        <end position="26"/>
    </location>
</feature>
<name>A0A0A1TV73_ENTIV</name>
<dbReference type="EMBL" id="KB207140">
    <property type="protein sequence ID" value="ELP84227.1"/>
    <property type="molecule type" value="Genomic_DNA"/>
</dbReference>
<evidence type="ECO:0000256" key="1">
    <source>
        <dbReference type="SAM" id="Phobius"/>
    </source>
</evidence>
<evidence type="ECO:0000313" key="2">
    <source>
        <dbReference type="EMBL" id="ELP84227.1"/>
    </source>
</evidence>
<dbReference type="OrthoDB" id="28743at2759"/>
<dbReference type="VEuPathDB" id="AmoebaDB:EIN_064520"/>
<keyword evidence="1" id="KW-0812">Transmembrane</keyword>
<reference evidence="2 3" key="1">
    <citation type="submission" date="2012-10" db="EMBL/GenBank/DDBJ databases">
        <authorList>
            <person name="Zafar N."/>
            <person name="Inman J."/>
            <person name="Hall N."/>
            <person name="Lorenzi H."/>
            <person name="Caler E."/>
        </authorList>
    </citation>
    <scope>NUCLEOTIDE SEQUENCE [LARGE SCALE GENOMIC DNA]</scope>
    <source>
        <strain evidence="2 3">IP1</strain>
    </source>
</reference>
<feature type="transmembrane region" description="Helical" evidence="1">
    <location>
        <begin position="172"/>
        <end position="191"/>
    </location>
</feature>
<dbReference type="RefSeq" id="XP_004183573.1">
    <property type="nucleotide sequence ID" value="XM_004183525.1"/>
</dbReference>
<keyword evidence="1" id="KW-1133">Transmembrane helix</keyword>
<protein>
    <submittedName>
        <fullName evidence="2">Uncharacterized protein</fullName>
    </submittedName>
</protein>
<feature type="transmembrane region" description="Helical" evidence="1">
    <location>
        <begin position="349"/>
        <end position="373"/>
    </location>
</feature>
<dbReference type="KEGG" id="eiv:EIN_064520"/>
<dbReference type="GeneID" id="14883210"/>
<keyword evidence="1" id="KW-0472">Membrane</keyword>
<dbReference type="OMA" id="IIFDSDH"/>
<feature type="transmembrane region" description="Helical" evidence="1">
    <location>
        <begin position="203"/>
        <end position="224"/>
    </location>
</feature>
<dbReference type="Proteomes" id="UP000014680">
    <property type="component" value="Unassembled WGS sequence"/>
</dbReference>
<evidence type="ECO:0000313" key="3">
    <source>
        <dbReference type="Proteomes" id="UP000014680"/>
    </source>
</evidence>
<feature type="transmembrane region" description="Helical" evidence="1">
    <location>
        <begin position="298"/>
        <end position="329"/>
    </location>
</feature>
<sequence length="374" mass="43250">MYHVQTFQFFFLLVALPLVYMFAPLYNNYLLKQPSIMSPLFEHSNFSVIVKQGEVHHQFSVPESESKTCFSFSDSDDIEVLLTDKVNTISFSKTVTQKHVNIALTTELVSPKHIPNELKGFFYYSPSHMLMSPGVIITEDDGFNKEMGYDPRDESSIQETPYKVVCLHNLTYVHFFMIGAVEMGSRLYNIAGVGDFFFDSSEMFLIFILASFSLICGTMFTRWTEPKKENLVLYGCFSVIFLAMNSINKHFTENPNPNSSINCITPMLYFSFLFLRYDTLGQVFNAIGEAFFFVWENFYYLLVPLMVSLVGCFFSTYLWFSVLLFASLLVRFVDKENNIITKLAALIDFAFVLLFFHWKFFNIACLLPFFVLLI</sequence>
<proteinExistence type="predicted"/>
<dbReference type="AlphaFoldDB" id="A0A0A1TV73"/>